<evidence type="ECO:0000313" key="3">
    <source>
        <dbReference type="Proteomes" id="UP000664317"/>
    </source>
</evidence>
<evidence type="ECO:0000313" key="2">
    <source>
        <dbReference type="EMBL" id="MBN7813682.1"/>
    </source>
</evidence>
<dbReference type="RefSeq" id="WP_206580455.1">
    <property type="nucleotide sequence ID" value="NZ_JAFKCT010000018.1"/>
</dbReference>
<accession>A0ABS3C991</accession>
<dbReference type="InterPro" id="IPR002035">
    <property type="entry name" value="VWF_A"/>
</dbReference>
<name>A0ABS3C991_9BACT</name>
<dbReference type="Proteomes" id="UP000664317">
    <property type="component" value="Unassembled WGS sequence"/>
</dbReference>
<dbReference type="InterPro" id="IPR036465">
    <property type="entry name" value="vWFA_dom_sf"/>
</dbReference>
<gene>
    <name evidence="2" type="ORF">J0A68_22185</name>
</gene>
<feature type="domain" description="VWFA" evidence="1">
    <location>
        <begin position="27"/>
        <end position="210"/>
    </location>
</feature>
<comment type="caution">
    <text evidence="2">The sequence shown here is derived from an EMBL/GenBank/DDBJ whole genome shotgun (WGS) entry which is preliminary data.</text>
</comment>
<protein>
    <submittedName>
        <fullName evidence="2">VWA domain-containing protein</fullName>
    </submittedName>
</protein>
<reference evidence="2 3" key="1">
    <citation type="submission" date="2021-03" db="EMBL/GenBank/DDBJ databases">
        <title>novel species isolated from a fishpond in China.</title>
        <authorList>
            <person name="Lu H."/>
            <person name="Cai Z."/>
        </authorList>
    </citation>
    <scope>NUCLEOTIDE SEQUENCE [LARGE SCALE GENOMIC DNA]</scope>
    <source>
        <strain evidence="2 3">H41</strain>
    </source>
</reference>
<proteinExistence type="predicted"/>
<organism evidence="2 3">
    <name type="scientific">Algoriphagus oliviformis</name>
    <dbReference type="NCBI Taxonomy" id="2811231"/>
    <lineage>
        <taxon>Bacteria</taxon>
        <taxon>Pseudomonadati</taxon>
        <taxon>Bacteroidota</taxon>
        <taxon>Cytophagia</taxon>
        <taxon>Cytophagales</taxon>
        <taxon>Cyclobacteriaceae</taxon>
        <taxon>Algoriphagus</taxon>
    </lineage>
</organism>
<dbReference type="SUPFAM" id="SSF53300">
    <property type="entry name" value="vWA-like"/>
    <property type="match status" value="1"/>
</dbReference>
<dbReference type="Gene3D" id="3.40.50.410">
    <property type="entry name" value="von Willebrand factor, type A domain"/>
    <property type="match status" value="1"/>
</dbReference>
<dbReference type="EMBL" id="JAFKCT010000018">
    <property type="protein sequence ID" value="MBN7813682.1"/>
    <property type="molecule type" value="Genomic_DNA"/>
</dbReference>
<sequence>MRTIVLLILAFSWALQSEGTEKDDPSPIIFIYDASGSMWGQLQGKSKMEIAVEVLSSSVNALPDAQKIGLVAYGHRNKSDCKDVEFLVDVSEGTKSAISSSLRSIKPLGMTPLAYSAALVIDKLRTSKMKATIILVTDGIESCDGDICQVVADAKKEGIDFRMHIIGFGLKANETEQLRCAAGAGEGQYYDAADAGGLGAVLNEATSETVDKPKGNVSVYAVKNGVPIDALVTAYDQVAKREPISVRTYRDTAFFYLPPSKYNLEAKPLEGSDVNMITVSGVQSFDEKIIHQDLGFDGGKVRLTTTNNGANWDCMIKVIDQAGKVAASFRTYDKPKEAEVNPGTYKVTIQALRIEGLSTYSEIDSVEISAAGVTPLAYEFDSGTAFIDAKVNGTSVDAVVTVTDSKSGKNVAGGRTYDRGKEFLLNPGIYSVKIVPLGEFKDRSPQTITVEVKKGEAISKTLNF</sequence>
<evidence type="ECO:0000259" key="1">
    <source>
        <dbReference type="PROSITE" id="PS50234"/>
    </source>
</evidence>
<dbReference type="SMART" id="SM00327">
    <property type="entry name" value="VWA"/>
    <property type="match status" value="1"/>
</dbReference>
<dbReference type="PROSITE" id="PS50234">
    <property type="entry name" value="VWFA"/>
    <property type="match status" value="1"/>
</dbReference>
<dbReference type="Pfam" id="PF00092">
    <property type="entry name" value="VWA"/>
    <property type="match status" value="1"/>
</dbReference>
<keyword evidence="3" id="KW-1185">Reference proteome</keyword>